<organism evidence="1 2">
    <name type="scientific">Rhizomicrobium electricum</name>
    <dbReference type="NCBI Taxonomy" id="480070"/>
    <lineage>
        <taxon>Bacteria</taxon>
        <taxon>Pseudomonadati</taxon>
        <taxon>Pseudomonadota</taxon>
        <taxon>Alphaproteobacteria</taxon>
        <taxon>Micropepsales</taxon>
        <taxon>Micropepsaceae</taxon>
        <taxon>Rhizomicrobium</taxon>
    </lineage>
</organism>
<dbReference type="Proteomes" id="UP001499951">
    <property type="component" value="Unassembled WGS sequence"/>
</dbReference>
<accession>A0ABN1EA36</accession>
<name>A0ABN1EA36_9PROT</name>
<protein>
    <submittedName>
        <fullName evidence="1">Uncharacterized protein</fullName>
    </submittedName>
</protein>
<sequence length="259" mass="28846">MAAICRFCGAAEAIAVAAWPEWATRLITDEADTHFGPRAVESVRTQILKALPREMREDFIAARKIRVACKRCHHGWMRRIDAQVRPLFIPLVTGSELLLTLAVQRALAAWVAKTVMIAEFASSEGVITSDRERETLRRTGEPPASWNIWIAKSSGHHWAARYVRHTAGLGPVGRKGVTKDTQSVTLGMGRILVHAMSSTVPGMKFELPGKAETFHFLWPVGKATVWPPRSTLDHYEVEDFNQGFNRDFGTPEVEHIGIA</sequence>
<evidence type="ECO:0000313" key="2">
    <source>
        <dbReference type="Proteomes" id="UP001499951"/>
    </source>
</evidence>
<gene>
    <name evidence="1" type="ORF">GCM10008942_07750</name>
</gene>
<keyword evidence="2" id="KW-1185">Reference proteome</keyword>
<dbReference type="EMBL" id="BAAADD010000002">
    <property type="protein sequence ID" value="GAA0561772.1"/>
    <property type="molecule type" value="Genomic_DNA"/>
</dbReference>
<proteinExistence type="predicted"/>
<reference evidence="1 2" key="1">
    <citation type="journal article" date="2019" name="Int. J. Syst. Evol. Microbiol.">
        <title>The Global Catalogue of Microorganisms (GCM) 10K type strain sequencing project: providing services to taxonomists for standard genome sequencing and annotation.</title>
        <authorList>
            <consortium name="The Broad Institute Genomics Platform"/>
            <consortium name="The Broad Institute Genome Sequencing Center for Infectious Disease"/>
            <person name="Wu L."/>
            <person name="Ma J."/>
        </authorList>
    </citation>
    <scope>NUCLEOTIDE SEQUENCE [LARGE SCALE GENOMIC DNA]</scope>
    <source>
        <strain evidence="1 2">JCM 15089</strain>
    </source>
</reference>
<evidence type="ECO:0000313" key="1">
    <source>
        <dbReference type="EMBL" id="GAA0561772.1"/>
    </source>
</evidence>
<comment type="caution">
    <text evidence="1">The sequence shown here is derived from an EMBL/GenBank/DDBJ whole genome shotgun (WGS) entry which is preliminary data.</text>
</comment>
<dbReference type="RefSeq" id="WP_166932184.1">
    <property type="nucleotide sequence ID" value="NZ_BAAADD010000002.1"/>
</dbReference>